<dbReference type="PROSITE" id="PS51380">
    <property type="entry name" value="EXS"/>
    <property type="match status" value="1"/>
</dbReference>
<evidence type="ECO:0000256" key="14">
    <source>
        <dbReference type="ARBA" id="ARBA00056975"/>
    </source>
</evidence>
<dbReference type="Pfam" id="PF03124">
    <property type="entry name" value="EXS"/>
    <property type="match status" value="1"/>
</dbReference>
<keyword evidence="4 17" id="KW-0812">Transmembrane</keyword>
<keyword evidence="22" id="KW-1185">Reference proteome</keyword>
<dbReference type="PROSITE" id="PS51382">
    <property type="entry name" value="SPX"/>
    <property type="match status" value="1"/>
</dbReference>
<dbReference type="PROSITE" id="PS00018">
    <property type="entry name" value="EF_HAND_1"/>
    <property type="match status" value="3"/>
</dbReference>
<dbReference type="GO" id="GO:0005509">
    <property type="term" value="F:calcium ion binding"/>
    <property type="evidence" value="ECO:0007669"/>
    <property type="project" value="InterPro"/>
</dbReference>
<accession>A0AA35W813</accession>
<organism evidence="21 22">
    <name type="scientific">Geodia barretti</name>
    <name type="common">Barrett's horny sponge</name>
    <dbReference type="NCBI Taxonomy" id="519541"/>
    <lineage>
        <taxon>Eukaryota</taxon>
        <taxon>Metazoa</taxon>
        <taxon>Porifera</taxon>
        <taxon>Demospongiae</taxon>
        <taxon>Heteroscleromorpha</taxon>
        <taxon>Tetractinellida</taxon>
        <taxon>Astrophorina</taxon>
        <taxon>Geodiidae</taxon>
        <taxon>Geodia</taxon>
    </lineage>
</organism>
<evidence type="ECO:0000259" key="18">
    <source>
        <dbReference type="PROSITE" id="PS50222"/>
    </source>
</evidence>
<keyword evidence="12" id="KW-0325">Glycoprotein</keyword>
<dbReference type="PANTHER" id="PTHR10783">
    <property type="entry name" value="XENOTROPIC AND POLYTROPIC RETROVIRUS RECEPTOR 1-RELATED"/>
    <property type="match status" value="1"/>
</dbReference>
<dbReference type="GO" id="GO:0000822">
    <property type="term" value="F:inositol hexakisphosphate binding"/>
    <property type="evidence" value="ECO:0007669"/>
    <property type="project" value="TreeGrafter"/>
</dbReference>
<keyword evidence="21" id="KW-0675">Receptor</keyword>
<feature type="non-terminal residue" evidence="21">
    <location>
        <position position="1"/>
    </location>
</feature>
<keyword evidence="9" id="KW-0106">Calcium</keyword>
<feature type="transmembrane region" description="Helical" evidence="17">
    <location>
        <begin position="479"/>
        <end position="505"/>
    </location>
</feature>
<feature type="domain" description="EXS" evidence="19">
    <location>
        <begin position="596"/>
        <end position="768"/>
    </location>
</feature>
<dbReference type="InterPro" id="IPR002048">
    <property type="entry name" value="EF_hand_dom"/>
</dbReference>
<evidence type="ECO:0000256" key="13">
    <source>
        <dbReference type="ARBA" id="ARBA00023186"/>
    </source>
</evidence>
<evidence type="ECO:0000256" key="9">
    <source>
        <dbReference type="ARBA" id="ARBA00022837"/>
    </source>
</evidence>
<evidence type="ECO:0000256" key="11">
    <source>
        <dbReference type="ARBA" id="ARBA00023136"/>
    </source>
</evidence>
<feature type="domain" description="EF-hand" evidence="18">
    <location>
        <begin position="77"/>
        <end position="112"/>
    </location>
</feature>
<dbReference type="InterPro" id="IPR004331">
    <property type="entry name" value="SPX_dom"/>
</dbReference>
<dbReference type="Gene3D" id="1.10.238.10">
    <property type="entry name" value="EF-hand"/>
    <property type="match status" value="2"/>
</dbReference>
<keyword evidence="10 17" id="KW-1133">Transmembrane helix</keyword>
<keyword evidence="6" id="KW-0732">Signal</keyword>
<dbReference type="Proteomes" id="UP001174909">
    <property type="component" value="Unassembled WGS sequence"/>
</dbReference>
<gene>
    <name evidence="21" type="ORF">GBAR_LOCUS5219</name>
</gene>
<feature type="transmembrane region" description="Helical" evidence="17">
    <location>
        <begin position="725"/>
        <end position="743"/>
    </location>
</feature>
<dbReference type="Pfam" id="PF03105">
    <property type="entry name" value="SPX"/>
    <property type="match status" value="1"/>
</dbReference>
<feature type="transmembrane region" description="Helical" evidence="17">
    <location>
        <begin position="669"/>
        <end position="689"/>
    </location>
</feature>
<sequence length="768" mass="88726">MFPLPTSCIYIHTTKSCTLHLPAGTYKTTIIQISVSHADTKETVAEHLTGEHNAQFDHEAFLGKSESDKFDKLTPQEAKRRLGLIVDRIDTDKDGFVTEKELEAWVGHVGKRYIIDSVMRLAPHYDADGDDYITFDEYRKRAIREEIKDENAIYDTRYKISYKDMIKRKRKLFEAADLDGDKKLTKDELADFLHPEEAPHLKEMYVKNRMEDMDRNKDMFLTLSEYIEAEEVVVDVDEDLQEEFFRKVDAQLLSIDKFFSKEEVDLQFALSELEEQVMQVGMLSYRRAGKQRRVLKRALSETYLNLILLQNFQQLNHTGFRKILKKHDKLAQSSRGKAKFVQGVCRAHFWTSKKVTKMIEQAEKSMIQLEDGNRSKAMNRLRVPPLGTEHRRSHWTSYFAGLFSGLLILSIVVVCIAFSQWPTRSYADPHLEPSLRAMRAGLVLSIWFYGFAVNTFGWRRAGVNNVLIFEFNPRDYLNFVELFAVAGMISVIWITGLYLIAFAPWLHIPVYVGPLAMYGVLLSLLFLPLPVVRPRSRIWLLKRLGRIACAPFFPVTFADFWIADQLTSLSLAMLDTEYFFCYLFYGQIAPEGSTFSCGTGTYGLRVVVAVLPAWWRFAQCMRRYYDTKEANPHLINAGKYSTSFFVVVFSAVASTVIDGSLPFLEQSLLYLAIFCLWVLSAVVSTSYTFSWDILMDWSLFPNIPQRCCRKKALTMREERIYTYKFYYVLALVEDFLFRILWIFNLSVGNHVLKLVSNDIIATVAGVLE</sequence>
<feature type="domain" description="EF-hand" evidence="18">
    <location>
        <begin position="164"/>
        <end position="199"/>
    </location>
</feature>
<comment type="subunit">
    <text evidence="15">Interacts with PCSK6 (immature form including the propeptide); probably involved in the maturation and the secretion of PCSK6.</text>
</comment>
<keyword evidence="8" id="KW-0256">Endoplasmic reticulum</keyword>
<feature type="transmembrane region" description="Helical" evidence="17">
    <location>
        <begin position="398"/>
        <end position="419"/>
    </location>
</feature>
<evidence type="ECO:0000256" key="2">
    <source>
        <dbReference type="ARBA" id="ARBA00004319"/>
    </source>
</evidence>
<evidence type="ECO:0000256" key="1">
    <source>
        <dbReference type="ARBA" id="ARBA00004141"/>
    </source>
</evidence>
<evidence type="ECO:0000256" key="15">
    <source>
        <dbReference type="ARBA" id="ARBA00063143"/>
    </source>
</evidence>
<feature type="transmembrane region" description="Helical" evidence="17">
    <location>
        <begin position="439"/>
        <end position="458"/>
    </location>
</feature>
<dbReference type="FunFam" id="1.10.238.10:FF:000104">
    <property type="entry name" value="calumenin isoform X1"/>
    <property type="match status" value="1"/>
</dbReference>
<feature type="domain" description="SPX" evidence="20">
    <location>
        <begin position="133"/>
        <end position="341"/>
    </location>
</feature>
<dbReference type="InterPro" id="IPR004342">
    <property type="entry name" value="EXS_C"/>
</dbReference>
<comment type="similarity">
    <text evidence="3">Belongs to the SYG1 (TC 2.A.94) family.</text>
</comment>
<name>A0AA35W813_GEOBA</name>
<protein>
    <recommendedName>
        <fullName evidence="16">Reticulocalbin-3</fullName>
    </recommendedName>
</protein>
<dbReference type="AlphaFoldDB" id="A0AA35W813"/>
<comment type="caution">
    <text evidence="21">The sequence shown here is derived from an EMBL/GenBank/DDBJ whole genome shotgun (WGS) entry which is preliminary data.</text>
</comment>
<dbReference type="SUPFAM" id="SSF47473">
    <property type="entry name" value="EF-hand"/>
    <property type="match status" value="1"/>
</dbReference>
<evidence type="ECO:0000256" key="17">
    <source>
        <dbReference type="SAM" id="Phobius"/>
    </source>
</evidence>
<evidence type="ECO:0000256" key="5">
    <source>
        <dbReference type="ARBA" id="ARBA00022723"/>
    </source>
</evidence>
<dbReference type="PROSITE" id="PS50222">
    <property type="entry name" value="EF_HAND_2"/>
    <property type="match status" value="2"/>
</dbReference>
<evidence type="ECO:0000256" key="10">
    <source>
        <dbReference type="ARBA" id="ARBA00022989"/>
    </source>
</evidence>
<dbReference type="InterPro" id="IPR018247">
    <property type="entry name" value="EF_Hand_1_Ca_BS"/>
</dbReference>
<feature type="transmembrane region" description="Helical" evidence="17">
    <location>
        <begin position="602"/>
        <end position="618"/>
    </location>
</feature>
<feature type="transmembrane region" description="Helical" evidence="17">
    <location>
        <begin position="544"/>
        <end position="563"/>
    </location>
</feature>
<evidence type="ECO:0000256" key="3">
    <source>
        <dbReference type="ARBA" id="ARBA00009665"/>
    </source>
</evidence>
<dbReference type="GO" id="GO:0005788">
    <property type="term" value="C:endoplasmic reticulum lumen"/>
    <property type="evidence" value="ECO:0007669"/>
    <property type="project" value="UniProtKB-SubCell"/>
</dbReference>
<evidence type="ECO:0000256" key="8">
    <source>
        <dbReference type="ARBA" id="ARBA00022824"/>
    </source>
</evidence>
<keyword evidence="11 17" id="KW-0472">Membrane</keyword>
<evidence type="ECO:0000313" key="21">
    <source>
        <dbReference type="EMBL" id="CAI8007466.1"/>
    </source>
</evidence>
<dbReference type="InterPro" id="IPR011992">
    <property type="entry name" value="EF-hand-dom_pair"/>
</dbReference>
<dbReference type="SMART" id="SM00054">
    <property type="entry name" value="EFh"/>
    <property type="match status" value="4"/>
</dbReference>
<evidence type="ECO:0000256" key="6">
    <source>
        <dbReference type="ARBA" id="ARBA00022729"/>
    </source>
</evidence>
<comment type="function">
    <text evidence="14">Probable molecular chaperone assisting protein biosynthesis and transport in the endoplasmic reticulum. Required for the proper biosynthesis and transport of pulmonary surfactant-associated protein A/SP-A, pulmonary surfactant-associated protein D/SP-D and the lipid transporter ABCA3. By regulating both the proper expression and the degradation through the endoplasmic reticulum-associated protein degradation pathway of these proteins plays a crucial role in pulmonary surfactant homeostasis. Has an anti-fibrotic activity by negatively regulating the secretion of type I and type III collagens. This calcium-binding protein also transiently associates with immature PCSK6 and regulates its secretion.</text>
</comment>
<dbReference type="PANTHER" id="PTHR10783:SF103">
    <property type="entry name" value="SOLUTE CARRIER FAMILY 53 MEMBER 1"/>
    <property type="match status" value="1"/>
</dbReference>
<evidence type="ECO:0000256" key="7">
    <source>
        <dbReference type="ARBA" id="ARBA00022737"/>
    </source>
</evidence>
<proteinExistence type="inferred from homology"/>
<dbReference type="GO" id="GO:0005794">
    <property type="term" value="C:Golgi apparatus"/>
    <property type="evidence" value="ECO:0007669"/>
    <property type="project" value="TreeGrafter"/>
</dbReference>
<evidence type="ECO:0000259" key="20">
    <source>
        <dbReference type="PROSITE" id="PS51382"/>
    </source>
</evidence>
<feature type="transmembrane region" description="Helical" evidence="17">
    <location>
        <begin position="511"/>
        <end position="532"/>
    </location>
</feature>
<comment type="subcellular location">
    <subcellularLocation>
        <location evidence="2">Endoplasmic reticulum lumen</location>
    </subcellularLocation>
    <subcellularLocation>
        <location evidence="1">Membrane</location>
        <topology evidence="1">Multi-pass membrane protein</topology>
    </subcellularLocation>
</comment>
<evidence type="ECO:0000256" key="4">
    <source>
        <dbReference type="ARBA" id="ARBA00022692"/>
    </source>
</evidence>
<dbReference type="GO" id="GO:0006817">
    <property type="term" value="P:phosphate ion transport"/>
    <property type="evidence" value="ECO:0007669"/>
    <property type="project" value="TreeGrafter"/>
</dbReference>
<keyword evidence="13" id="KW-0143">Chaperone</keyword>
<evidence type="ECO:0000259" key="19">
    <source>
        <dbReference type="PROSITE" id="PS51380"/>
    </source>
</evidence>
<reference evidence="21" key="1">
    <citation type="submission" date="2023-03" db="EMBL/GenBank/DDBJ databases">
        <authorList>
            <person name="Steffen K."/>
            <person name="Cardenas P."/>
        </authorList>
    </citation>
    <scope>NUCLEOTIDE SEQUENCE</scope>
</reference>
<keyword evidence="7" id="KW-0677">Repeat</keyword>
<dbReference type="GO" id="GO:0015031">
    <property type="term" value="P:protein transport"/>
    <property type="evidence" value="ECO:0007669"/>
    <property type="project" value="UniProtKB-ARBA"/>
</dbReference>
<dbReference type="GO" id="GO:0005886">
    <property type="term" value="C:plasma membrane"/>
    <property type="evidence" value="ECO:0007669"/>
    <property type="project" value="TreeGrafter"/>
</dbReference>
<evidence type="ECO:0000256" key="16">
    <source>
        <dbReference type="ARBA" id="ARBA00072696"/>
    </source>
</evidence>
<keyword evidence="5" id="KW-0479">Metal-binding</keyword>
<evidence type="ECO:0000256" key="12">
    <source>
        <dbReference type="ARBA" id="ARBA00023180"/>
    </source>
</evidence>
<dbReference type="EMBL" id="CASHTH010000778">
    <property type="protein sequence ID" value="CAI8007466.1"/>
    <property type="molecule type" value="Genomic_DNA"/>
</dbReference>
<feature type="transmembrane region" description="Helical" evidence="17">
    <location>
        <begin position="639"/>
        <end position="657"/>
    </location>
</feature>
<evidence type="ECO:0000313" key="22">
    <source>
        <dbReference type="Proteomes" id="UP001174909"/>
    </source>
</evidence>
<dbReference type="GO" id="GO:0016036">
    <property type="term" value="P:cellular response to phosphate starvation"/>
    <property type="evidence" value="ECO:0007669"/>
    <property type="project" value="TreeGrafter"/>
</dbReference>